<dbReference type="SUPFAM" id="SSF56235">
    <property type="entry name" value="N-terminal nucleophile aminohydrolases (Ntn hydrolases)"/>
    <property type="match status" value="1"/>
</dbReference>
<dbReference type="AlphaFoldDB" id="A0AA37W2H5"/>
<feature type="chain" id="PRO_5041316964" evidence="3">
    <location>
        <begin position="23"/>
        <end position="323"/>
    </location>
</feature>
<dbReference type="Pfam" id="PF02275">
    <property type="entry name" value="CBAH"/>
    <property type="match status" value="1"/>
</dbReference>
<protein>
    <submittedName>
        <fullName evidence="5">Choloylglycine hydrolase</fullName>
    </submittedName>
</protein>
<name>A0AA37W2H5_9GAMM</name>
<gene>
    <name evidence="5" type="ORF">GCM10007895_29250</name>
</gene>
<dbReference type="PANTHER" id="PTHR35527:SF2">
    <property type="entry name" value="HYDROLASE"/>
    <property type="match status" value="1"/>
</dbReference>
<evidence type="ECO:0000259" key="4">
    <source>
        <dbReference type="Pfam" id="PF02275"/>
    </source>
</evidence>
<feature type="domain" description="Choloylglycine hydrolase/NAAA C-terminal" evidence="4">
    <location>
        <begin position="23"/>
        <end position="300"/>
    </location>
</feature>
<evidence type="ECO:0000313" key="5">
    <source>
        <dbReference type="EMBL" id="GLP97618.1"/>
    </source>
</evidence>
<evidence type="ECO:0000256" key="2">
    <source>
        <dbReference type="ARBA" id="ARBA00022801"/>
    </source>
</evidence>
<evidence type="ECO:0000256" key="3">
    <source>
        <dbReference type="SAM" id="SignalP"/>
    </source>
</evidence>
<dbReference type="GO" id="GO:0016787">
    <property type="term" value="F:hydrolase activity"/>
    <property type="evidence" value="ECO:0007669"/>
    <property type="project" value="UniProtKB-KW"/>
</dbReference>
<organism evidence="5 6">
    <name type="scientific">Paraferrimonas sedimenticola</name>
    <dbReference type="NCBI Taxonomy" id="375674"/>
    <lineage>
        <taxon>Bacteria</taxon>
        <taxon>Pseudomonadati</taxon>
        <taxon>Pseudomonadota</taxon>
        <taxon>Gammaproteobacteria</taxon>
        <taxon>Alteromonadales</taxon>
        <taxon>Ferrimonadaceae</taxon>
        <taxon>Paraferrimonas</taxon>
    </lineage>
</organism>
<reference evidence="5" key="2">
    <citation type="submission" date="2023-01" db="EMBL/GenBank/DDBJ databases">
        <title>Draft genome sequence of Paraferrimonas sedimenticola strain NBRC 101628.</title>
        <authorList>
            <person name="Sun Q."/>
            <person name="Mori K."/>
        </authorList>
    </citation>
    <scope>NUCLEOTIDE SEQUENCE</scope>
    <source>
        <strain evidence="5">NBRC 101628</strain>
    </source>
</reference>
<dbReference type="PANTHER" id="PTHR35527">
    <property type="entry name" value="CHOLOYLGLYCINE HYDROLASE"/>
    <property type="match status" value="1"/>
</dbReference>
<dbReference type="RefSeq" id="WP_095504549.1">
    <property type="nucleotide sequence ID" value="NZ_BSNC01000006.1"/>
</dbReference>
<sequence length="323" mass="35915">MKFVPAIVVASVLLSVSITVSACTFFVFKNDLGNHFAGRTLEWPGTPPAAVALVPRGHKLGAVTTKFGFVGMHHHGMFTDGMNEHGLLVNALWLDASEYGGNKEEDVKITDAVAHILGNAKTVSDAVAYLNRTTFYTFSSKVTSGLDIKFHFAITQPDGQSAVVEFIDGKPITYTNELKVLTNDPTYDKHIAAWNKRSPSELDEEAFVAFDYSPEDRFIKMAAFNFTQTSVPTDEDGVNRAWSMVNTVDIPQGATYWKFVNDLPMTTTFSTVADLTNLSYYFRTYDNYDIRKIDLAKIDFGSRSYASVDLFKGADYGEFNFKK</sequence>
<keyword evidence="2 5" id="KW-0378">Hydrolase</keyword>
<comment type="caution">
    <text evidence="5">The sequence shown here is derived from an EMBL/GenBank/DDBJ whole genome shotgun (WGS) entry which is preliminary data.</text>
</comment>
<proteinExistence type="inferred from homology"/>
<dbReference type="EMBL" id="BSNC01000006">
    <property type="protein sequence ID" value="GLP97618.1"/>
    <property type="molecule type" value="Genomic_DNA"/>
</dbReference>
<evidence type="ECO:0000313" key="6">
    <source>
        <dbReference type="Proteomes" id="UP001161422"/>
    </source>
</evidence>
<dbReference type="InterPro" id="IPR029055">
    <property type="entry name" value="Ntn_hydrolases_N"/>
</dbReference>
<comment type="similarity">
    <text evidence="1">Belongs to the peptidase C59 family.</text>
</comment>
<dbReference type="InterPro" id="IPR052193">
    <property type="entry name" value="Peptidase_C59"/>
</dbReference>
<dbReference type="Proteomes" id="UP001161422">
    <property type="component" value="Unassembled WGS sequence"/>
</dbReference>
<keyword evidence="3" id="KW-0732">Signal</keyword>
<reference evidence="5" key="1">
    <citation type="journal article" date="2014" name="Int. J. Syst. Evol. Microbiol.">
        <title>Complete genome sequence of Corynebacterium casei LMG S-19264T (=DSM 44701T), isolated from a smear-ripened cheese.</title>
        <authorList>
            <consortium name="US DOE Joint Genome Institute (JGI-PGF)"/>
            <person name="Walter F."/>
            <person name="Albersmeier A."/>
            <person name="Kalinowski J."/>
            <person name="Ruckert C."/>
        </authorList>
    </citation>
    <scope>NUCLEOTIDE SEQUENCE</scope>
    <source>
        <strain evidence="5">NBRC 101628</strain>
    </source>
</reference>
<dbReference type="PROSITE" id="PS51257">
    <property type="entry name" value="PROKAR_LIPOPROTEIN"/>
    <property type="match status" value="1"/>
</dbReference>
<feature type="signal peptide" evidence="3">
    <location>
        <begin position="1"/>
        <end position="22"/>
    </location>
</feature>
<dbReference type="Gene3D" id="3.60.60.10">
    <property type="entry name" value="Penicillin V Acylase, Chain A"/>
    <property type="match status" value="1"/>
</dbReference>
<evidence type="ECO:0000256" key="1">
    <source>
        <dbReference type="ARBA" id="ARBA00006625"/>
    </source>
</evidence>
<keyword evidence="6" id="KW-1185">Reference proteome</keyword>
<accession>A0AA37W2H5</accession>
<dbReference type="InterPro" id="IPR029132">
    <property type="entry name" value="CBAH/NAAA_C"/>
</dbReference>